<accession>A0A2S6HZM1</accession>
<dbReference type="Pfam" id="PF14355">
    <property type="entry name" value="Abi_C"/>
    <property type="match status" value="1"/>
</dbReference>
<evidence type="ECO:0000313" key="3">
    <source>
        <dbReference type="Proteomes" id="UP000237662"/>
    </source>
</evidence>
<feature type="domain" description="Abortive infection protein-like C-terminal" evidence="1">
    <location>
        <begin position="157"/>
        <end position="229"/>
    </location>
</feature>
<proteinExistence type="predicted"/>
<comment type="caution">
    <text evidence="2">The sequence shown here is derived from an EMBL/GenBank/DDBJ whole genome shotgun (WGS) entry which is preliminary data.</text>
</comment>
<sequence length="253" mass="28806">MNDLISPKYVMKLVQEVHDAIWAEYNSYKDVTYYVTKWQEDYGGYESNFRIQYKEGGNIDLSDTLHGMPGELILRIAVDLGVNTPDFIPSIPEFKNRLKSSYETSYHTFVKAFKNVSEDPSLAVGLANSALESIIKEILKDDRMSAKIKGNETLFKLTEIILKEFQLHGDNIPSDIVSIGRGVININQKIESLRSTKTHFHGKTSQDYVISDSLYAMFVINTATTIGLFFDGVYKEKYPTNVEVEEEDDDLPF</sequence>
<dbReference type="RefSeq" id="WP_104421892.1">
    <property type="nucleotide sequence ID" value="NZ_PTJC01000012.1"/>
</dbReference>
<dbReference type="InterPro" id="IPR026001">
    <property type="entry name" value="Abi-like_C"/>
</dbReference>
<keyword evidence="3" id="KW-1185">Reference proteome</keyword>
<evidence type="ECO:0000259" key="1">
    <source>
        <dbReference type="Pfam" id="PF14355"/>
    </source>
</evidence>
<name>A0A2S6HZM1_9BACT</name>
<dbReference type="OrthoDB" id="3199333at2"/>
<dbReference type="Proteomes" id="UP000237662">
    <property type="component" value="Unassembled WGS sequence"/>
</dbReference>
<organism evidence="2 3">
    <name type="scientific">Neolewinella xylanilytica</name>
    <dbReference type="NCBI Taxonomy" id="1514080"/>
    <lineage>
        <taxon>Bacteria</taxon>
        <taxon>Pseudomonadati</taxon>
        <taxon>Bacteroidota</taxon>
        <taxon>Saprospiria</taxon>
        <taxon>Saprospirales</taxon>
        <taxon>Lewinellaceae</taxon>
        <taxon>Neolewinella</taxon>
    </lineage>
</organism>
<dbReference type="AlphaFoldDB" id="A0A2S6HZM1"/>
<dbReference type="EMBL" id="PTJC01000012">
    <property type="protein sequence ID" value="PPK83792.1"/>
    <property type="molecule type" value="Genomic_DNA"/>
</dbReference>
<reference evidence="2 3" key="1">
    <citation type="submission" date="2018-02" db="EMBL/GenBank/DDBJ databases">
        <title>Genomic Encyclopedia of Archaeal and Bacterial Type Strains, Phase II (KMG-II): from individual species to whole genera.</title>
        <authorList>
            <person name="Goeker M."/>
        </authorList>
    </citation>
    <scope>NUCLEOTIDE SEQUENCE [LARGE SCALE GENOMIC DNA]</scope>
    <source>
        <strain evidence="2 3">DSM 29526</strain>
    </source>
</reference>
<gene>
    <name evidence="2" type="ORF">CLV84_4338</name>
</gene>
<evidence type="ECO:0000313" key="2">
    <source>
        <dbReference type="EMBL" id="PPK83792.1"/>
    </source>
</evidence>
<protein>
    <submittedName>
        <fullName evidence="2">Abortive infection Abi-like protein</fullName>
    </submittedName>
</protein>